<keyword evidence="9" id="KW-1185">Reference proteome</keyword>
<feature type="transmembrane region" description="Helical" evidence="6">
    <location>
        <begin position="297"/>
        <end position="320"/>
    </location>
</feature>
<proteinExistence type="predicted"/>
<feature type="transmembrane region" description="Helical" evidence="6">
    <location>
        <begin position="654"/>
        <end position="676"/>
    </location>
</feature>
<comment type="subcellular location">
    <subcellularLocation>
        <location evidence="1">Cell membrane</location>
        <topology evidence="1">Multi-pass membrane protein</topology>
    </subcellularLocation>
</comment>
<evidence type="ECO:0000256" key="5">
    <source>
        <dbReference type="ARBA" id="ARBA00023136"/>
    </source>
</evidence>
<feature type="transmembrane region" description="Helical" evidence="6">
    <location>
        <begin position="682"/>
        <end position="702"/>
    </location>
</feature>
<dbReference type="RefSeq" id="WP_131478105.1">
    <property type="nucleotide sequence ID" value="NZ_SJDL01000001.1"/>
</dbReference>
<keyword evidence="2" id="KW-1003">Cell membrane</keyword>
<feature type="transmembrane region" description="Helical" evidence="6">
    <location>
        <begin position="269"/>
        <end position="291"/>
    </location>
</feature>
<evidence type="ECO:0000256" key="2">
    <source>
        <dbReference type="ARBA" id="ARBA00022475"/>
    </source>
</evidence>
<dbReference type="PROSITE" id="PS50156">
    <property type="entry name" value="SSD"/>
    <property type="match status" value="1"/>
</dbReference>
<gene>
    <name evidence="8" type="ORF">EZI54_00955</name>
</gene>
<dbReference type="Pfam" id="PF03176">
    <property type="entry name" value="MMPL"/>
    <property type="match status" value="2"/>
</dbReference>
<dbReference type="SUPFAM" id="SSF82866">
    <property type="entry name" value="Multidrug efflux transporter AcrB transmembrane domain"/>
    <property type="match status" value="2"/>
</dbReference>
<feature type="transmembrane region" description="Helical" evidence="6">
    <location>
        <begin position="630"/>
        <end position="647"/>
    </location>
</feature>
<dbReference type="InterPro" id="IPR050545">
    <property type="entry name" value="Mycobact_MmpL"/>
</dbReference>
<protein>
    <submittedName>
        <fullName evidence="8">RND family transporter</fullName>
    </submittedName>
</protein>
<evidence type="ECO:0000256" key="1">
    <source>
        <dbReference type="ARBA" id="ARBA00004651"/>
    </source>
</evidence>
<comment type="caution">
    <text evidence="8">The sequence shown here is derived from an EMBL/GenBank/DDBJ whole genome shotgun (WGS) entry which is preliminary data.</text>
</comment>
<organism evidence="8 9">
    <name type="scientific">Marinobacter halodurans</name>
    <dbReference type="NCBI Taxonomy" id="2528979"/>
    <lineage>
        <taxon>Bacteria</taxon>
        <taxon>Pseudomonadati</taxon>
        <taxon>Pseudomonadota</taxon>
        <taxon>Gammaproteobacteria</taxon>
        <taxon>Pseudomonadales</taxon>
        <taxon>Marinobacteraceae</taxon>
        <taxon>Marinobacter</taxon>
    </lineage>
</organism>
<feature type="transmembrane region" description="Helical" evidence="6">
    <location>
        <begin position="728"/>
        <end position="745"/>
    </location>
</feature>
<dbReference type="InterPro" id="IPR004869">
    <property type="entry name" value="MMPL_dom"/>
</dbReference>
<dbReference type="PANTHER" id="PTHR33406:SF10">
    <property type="entry name" value="SSD DOMAIN-CONTAINING PROTEIN"/>
    <property type="match status" value="1"/>
</dbReference>
<sequence>MSNPKHDKGEHYFTSPKAEPFLERLIFNNRAIILFAFLLLTLFLGYNAIKIQPDASFERMIPLEHPYIVNMMEHRDDLENLGNFVRIAVEAKDGDIFTKDYMDTLKQITDEVFFLPGVDRSGLKSLWTPNVRWVEVTEQGFQGGTVIPESYDGSRESLEQLRQNILRSSEVGRLVSDNFKSTIVYAPLYEKNPETGEALDYAAFSRQLEEKVRQKYEKQNPNIDIHIVGFAKKVGDLIEGIGSIAWFAGITIVLTTLLLFWYSRCIAGTLVPVFASIVAVFWQLGILRLLGYGLDPYSVLVPFLVFAIGISHGVQVVNAMAIEAAKGFDPLTSARLAFRALYIPGMLALVSDAFGFLTLLFIEVDVIRDLAVAAGIGVAIIIITNLVLHPLIMSYVGITKGGINHVQHHGQKEDRKWRIMSYFSHPGVAPISLLIAVLGLGLGFYYKQDLKVGDLDQGAPELRADSRYNLDNKYIIDNYSTSADILVVMVETQKEQCTQYEVLSAMDRLQWDLQNTPGVQSSVSLADVSKMVTKALNEGNWKWYEISRNQTIINASIREAPSGLINTDCSLTPVLVFLEDHKAETLRTVVQEVERFAADNSNEVHNFKLAAGNAGVEAATNEVISKAKNLMLMFVYGVVSLLCLLTFRSVRAVLCIIVPLGLTSVLCEAIMAATGIGIKVATLPVIALGVGIGVDYGIYIYTKLEKYLLEGKTLQEAYYETLRSTGKAVIFTGVTLGLGVVTWIFSPIKFQADMGLLLFFMFIWNMVGSIWLLPALARFLLRPDKMVAKARSAR</sequence>
<evidence type="ECO:0000256" key="6">
    <source>
        <dbReference type="SAM" id="Phobius"/>
    </source>
</evidence>
<evidence type="ECO:0000313" key="9">
    <source>
        <dbReference type="Proteomes" id="UP000313645"/>
    </source>
</evidence>
<evidence type="ECO:0000313" key="8">
    <source>
        <dbReference type="EMBL" id="TBW59554.1"/>
    </source>
</evidence>
<accession>A0ABY1ZR03</accession>
<evidence type="ECO:0000256" key="4">
    <source>
        <dbReference type="ARBA" id="ARBA00022989"/>
    </source>
</evidence>
<dbReference type="Gene3D" id="1.20.1640.10">
    <property type="entry name" value="Multidrug efflux transporter AcrB transmembrane domain"/>
    <property type="match status" value="2"/>
</dbReference>
<feature type="transmembrane region" description="Helical" evidence="6">
    <location>
        <begin position="419"/>
        <end position="446"/>
    </location>
</feature>
<keyword evidence="5 6" id="KW-0472">Membrane</keyword>
<dbReference type="Proteomes" id="UP000313645">
    <property type="component" value="Unassembled WGS sequence"/>
</dbReference>
<keyword evidence="4 6" id="KW-1133">Transmembrane helix</keyword>
<reference evidence="8 9" key="1">
    <citation type="submission" date="2019-02" db="EMBL/GenBank/DDBJ databases">
        <title>Marinobacter halodurans sp. nov., a marine bacterium isolated from sea tidal flat.</title>
        <authorList>
            <person name="Yoo Y."/>
            <person name="Lee D.W."/>
            <person name="Kim B.S."/>
            <person name="Kim J.-J."/>
        </authorList>
    </citation>
    <scope>NUCLEOTIDE SEQUENCE [LARGE SCALE GENOMIC DNA]</scope>
    <source>
        <strain evidence="8 9">YJ-S3-2</strain>
    </source>
</reference>
<dbReference type="InterPro" id="IPR000731">
    <property type="entry name" value="SSD"/>
</dbReference>
<feature type="domain" description="SSD" evidence="7">
    <location>
        <begin position="270"/>
        <end position="395"/>
    </location>
</feature>
<feature type="transmembrane region" description="Helical" evidence="6">
    <location>
        <begin position="374"/>
        <end position="398"/>
    </location>
</feature>
<feature type="transmembrane region" description="Helical" evidence="6">
    <location>
        <begin position="244"/>
        <end position="262"/>
    </location>
</feature>
<keyword evidence="3 6" id="KW-0812">Transmembrane</keyword>
<feature type="transmembrane region" description="Helical" evidence="6">
    <location>
        <begin position="31"/>
        <end position="49"/>
    </location>
</feature>
<feature type="transmembrane region" description="Helical" evidence="6">
    <location>
        <begin position="341"/>
        <end position="362"/>
    </location>
</feature>
<evidence type="ECO:0000259" key="7">
    <source>
        <dbReference type="PROSITE" id="PS50156"/>
    </source>
</evidence>
<evidence type="ECO:0000256" key="3">
    <source>
        <dbReference type="ARBA" id="ARBA00022692"/>
    </source>
</evidence>
<name>A0ABY1ZR03_9GAMM</name>
<dbReference type="PANTHER" id="PTHR33406">
    <property type="entry name" value="MEMBRANE PROTEIN MJ1562-RELATED"/>
    <property type="match status" value="1"/>
</dbReference>
<feature type="transmembrane region" description="Helical" evidence="6">
    <location>
        <begin position="757"/>
        <end position="781"/>
    </location>
</feature>
<dbReference type="EMBL" id="SJDL01000001">
    <property type="protein sequence ID" value="TBW59554.1"/>
    <property type="molecule type" value="Genomic_DNA"/>
</dbReference>